<proteinExistence type="predicted"/>
<evidence type="ECO:0000313" key="1">
    <source>
        <dbReference type="EMBL" id="ACF42028.1"/>
    </source>
</evidence>
<dbReference type="RefSeq" id="YP_002048649.1">
    <property type="nucleotide sequence ID" value="NC_011085.3"/>
</dbReference>
<organism evidence="1 2">
    <name type="scientific">Morganella phage MmP1</name>
    <dbReference type="NCBI Taxonomy" id="526118"/>
    <lineage>
        <taxon>Viruses</taxon>
        <taxon>Duplodnaviria</taxon>
        <taxon>Heunggongvirae</taxon>
        <taxon>Uroviricota</taxon>
        <taxon>Caudoviricetes</taxon>
        <taxon>Autographivirales</taxon>
        <taxon>Autotranscriptaviridae</taxon>
        <taxon>Studiervirinae</taxon>
        <taxon>Minipunavirus</taxon>
        <taxon>Minipunavirus MmP1</taxon>
    </lineage>
</organism>
<evidence type="ECO:0008006" key="3">
    <source>
        <dbReference type="Google" id="ProtNLM"/>
    </source>
</evidence>
<sequence length="93" mass="10466">MSKMTVNVKVSFTGKFVVEKEDVIELVESACECLKDEEAPAYAKMMARQVLLAGLEDGLDGVVKFQLRKGIRDYIKEDLDEITHKSPALVTFR</sequence>
<gene>
    <name evidence="1" type="ORF">MmP1_gp28</name>
</gene>
<keyword evidence="2" id="KW-1185">Reference proteome</keyword>
<protein>
    <recommendedName>
        <fullName evidence="3">HNS binding protein</fullName>
    </recommendedName>
</protein>
<evidence type="ECO:0000313" key="2">
    <source>
        <dbReference type="Proteomes" id="UP000001864"/>
    </source>
</evidence>
<dbReference type="KEGG" id="vg:6492609"/>
<dbReference type="GeneID" id="6492609"/>
<name>B4YQF8_9CAUD</name>
<reference evidence="1 2" key="1">
    <citation type="journal article" date="2010" name="Genomics">
        <title>Identification of lytic bacteriophage MmP1, assigned to a new member of T7-like phages infecting Morganella morganii.</title>
        <authorList>
            <person name="Zhu J."/>
            <person name="Rao X."/>
            <person name="Tan Y."/>
            <person name="Xiong K."/>
            <person name="Hu Z."/>
            <person name="Chen Z."/>
            <person name="Jin X."/>
            <person name="Li S."/>
            <person name="Chen Y."/>
            <person name="Hu F."/>
        </authorList>
    </citation>
    <scope>NUCLEOTIDE SEQUENCE [LARGE SCALE GENOMIC DNA]</scope>
</reference>
<dbReference type="Proteomes" id="UP000001864">
    <property type="component" value="Segment"/>
</dbReference>
<accession>B4YQF8</accession>
<dbReference type="EMBL" id="EU652770">
    <property type="protein sequence ID" value="ACF42028.1"/>
    <property type="molecule type" value="Genomic_DNA"/>
</dbReference>